<evidence type="ECO:0000256" key="2">
    <source>
        <dbReference type="ARBA" id="ARBA00005695"/>
    </source>
</evidence>
<evidence type="ECO:0000256" key="6">
    <source>
        <dbReference type="SAM" id="SignalP"/>
    </source>
</evidence>
<dbReference type="GO" id="GO:0042597">
    <property type="term" value="C:periplasmic space"/>
    <property type="evidence" value="ECO:0007669"/>
    <property type="project" value="UniProtKB-ARBA"/>
</dbReference>
<dbReference type="Gene3D" id="3.40.190.10">
    <property type="entry name" value="Periplasmic binding protein-like II"/>
    <property type="match status" value="1"/>
</dbReference>
<keyword evidence="5" id="KW-0653">Protein transport</keyword>
<dbReference type="GO" id="GO:1904680">
    <property type="term" value="F:peptide transmembrane transporter activity"/>
    <property type="evidence" value="ECO:0007669"/>
    <property type="project" value="TreeGrafter"/>
</dbReference>
<comment type="subcellular location">
    <subcellularLocation>
        <location evidence="1">Cell envelope</location>
    </subcellularLocation>
</comment>
<dbReference type="EMBL" id="PKQJ01000022">
    <property type="protein sequence ID" value="PLC45273.1"/>
    <property type="molecule type" value="Genomic_DNA"/>
</dbReference>
<accession>A0A5Q8BTI3</accession>
<dbReference type="PANTHER" id="PTHR30290">
    <property type="entry name" value="PERIPLASMIC BINDING COMPONENT OF ABC TRANSPORTER"/>
    <property type="match status" value="1"/>
</dbReference>
<reference evidence="8 9" key="1">
    <citation type="journal article" date="2018" name="Genome Announc.">
        <title>Draft Genome Sequence of Lactobacillus paracasei DUP 13076, Which Exhibits Potent Antipathogenic Effects against Salmonella enterica Serovars Enteritidis, Typhimurium, and Heidelberg.</title>
        <authorList>
            <person name="Muyyarikkandy M.S."/>
            <person name="Alqahtani F.H."/>
            <person name="Mandoiu I."/>
            <person name="Amalaradjou M.A."/>
        </authorList>
    </citation>
    <scope>NUCLEOTIDE SEQUENCE [LARGE SCALE GENOMIC DNA]</scope>
    <source>
        <strain evidence="8 9">DUP 13076</strain>
    </source>
</reference>
<dbReference type="PROSITE" id="PS51257">
    <property type="entry name" value="PROKAR_LIPOPROTEIN"/>
    <property type="match status" value="1"/>
</dbReference>
<dbReference type="KEGG" id="lcs:LCBD_0306"/>
<evidence type="ECO:0000256" key="4">
    <source>
        <dbReference type="ARBA" id="ARBA00022729"/>
    </source>
</evidence>
<dbReference type="KEGG" id="lce:LC2W_0297"/>
<dbReference type="InterPro" id="IPR030678">
    <property type="entry name" value="Peptide/Ni-bd"/>
</dbReference>
<feature type="chain" id="PRO_5043208262" evidence="6">
    <location>
        <begin position="21"/>
        <end position="547"/>
    </location>
</feature>
<dbReference type="SUPFAM" id="SSF53850">
    <property type="entry name" value="Periplasmic binding protein-like II"/>
    <property type="match status" value="1"/>
</dbReference>
<organism evidence="8 9">
    <name type="scientific">Lacticaseibacillus paracasei</name>
    <name type="common">Lactobacillus paracasei</name>
    <dbReference type="NCBI Taxonomy" id="1597"/>
    <lineage>
        <taxon>Bacteria</taxon>
        <taxon>Bacillati</taxon>
        <taxon>Bacillota</taxon>
        <taxon>Bacilli</taxon>
        <taxon>Lactobacillales</taxon>
        <taxon>Lactobacillaceae</taxon>
        <taxon>Lacticaseibacillus</taxon>
    </lineage>
</organism>
<dbReference type="GO" id="GO:0043190">
    <property type="term" value="C:ATP-binding cassette (ABC) transporter complex"/>
    <property type="evidence" value="ECO:0007669"/>
    <property type="project" value="InterPro"/>
</dbReference>
<keyword evidence="5" id="KW-0571">Peptide transport</keyword>
<protein>
    <submittedName>
        <fullName evidence="8">Peptide ABC transporter substrate-binding protein</fullName>
    </submittedName>
</protein>
<sequence length="547" mass="60702">MFKLKKWTLMLPLAALALVAAGCSSNSSSSSTSQSKKAQTLNWSEISSIVTNDPSMSTDTVSFQMMTNTQEGIYRLTDKGQKTQLALAKKVTTSKDGMTYNVTLRNAKWSNGDPITAQDFVYSWQRTVDPKTKATDAFYFAPVKNASAIIKGTKPASDLGIKATDSKHLTITLENPTAYFKKMLAFPLYYPQNQKTVEKYGKSYGTTSSAQVYSGPFKLTKWNGASDSWTLVKNPEYWDKKNVKLSKVNETVIKDVQTGMNLYQTNKLDSIVLTGEQAAAHLNDKDAIKRLSSNMTRVDLNQKQVPAFKNLKIRQAFSMVVDRNAVTKNVLKDGSKPALGFVPIGLQTNQKTGADFAQTTQVKSAVAYNKAKAKKLFAEGMKESGQSELNLTLLADDADVSKQVAEYLQGAFESLPHVKVTIKSIPKAQRLQAMMSGNYDMVVTGWQSIFADAYNFLDVWISNSGYNTSGYKNTKLDQLLSETETKYGNEPQKRWTMLQDAEKILMNDQGTLPLYQANNLQLLRPTVKGVSFNPNGTPYDFKTAYIK</sequence>
<dbReference type="AlphaFoldDB" id="A0A5Q8BTI3"/>
<name>A0A5Q8BTI3_LACPA</name>
<dbReference type="PIRSF" id="PIRSF002741">
    <property type="entry name" value="MppA"/>
    <property type="match status" value="1"/>
</dbReference>
<dbReference type="Proteomes" id="UP000234512">
    <property type="component" value="Unassembled WGS sequence"/>
</dbReference>
<feature type="signal peptide" evidence="6">
    <location>
        <begin position="1"/>
        <end position="20"/>
    </location>
</feature>
<dbReference type="FunFam" id="3.90.76.10:FF:000001">
    <property type="entry name" value="Oligopeptide ABC transporter substrate-binding protein"/>
    <property type="match status" value="1"/>
</dbReference>
<feature type="domain" description="Solute-binding protein family 5" evidence="7">
    <location>
        <begin position="84"/>
        <end position="467"/>
    </location>
</feature>
<comment type="caution">
    <text evidence="8">The sequence shown here is derived from an EMBL/GenBank/DDBJ whole genome shotgun (WGS) entry which is preliminary data.</text>
</comment>
<dbReference type="GO" id="GO:0015833">
    <property type="term" value="P:peptide transport"/>
    <property type="evidence" value="ECO:0007669"/>
    <property type="project" value="UniProtKB-KW"/>
</dbReference>
<accession>K0N7V6</accession>
<keyword evidence="3" id="KW-0813">Transport</keyword>
<evidence type="ECO:0000256" key="1">
    <source>
        <dbReference type="ARBA" id="ARBA00004196"/>
    </source>
</evidence>
<proteinExistence type="inferred from homology"/>
<evidence type="ECO:0000256" key="3">
    <source>
        <dbReference type="ARBA" id="ARBA00022448"/>
    </source>
</evidence>
<comment type="similarity">
    <text evidence="2">Belongs to the bacterial solute-binding protein 5 family.</text>
</comment>
<dbReference type="Pfam" id="PF00496">
    <property type="entry name" value="SBP_bac_5"/>
    <property type="match status" value="1"/>
</dbReference>
<evidence type="ECO:0000259" key="7">
    <source>
        <dbReference type="Pfam" id="PF00496"/>
    </source>
</evidence>
<dbReference type="InterPro" id="IPR039424">
    <property type="entry name" value="SBP_5"/>
</dbReference>
<dbReference type="GO" id="GO:0030313">
    <property type="term" value="C:cell envelope"/>
    <property type="evidence" value="ECO:0007669"/>
    <property type="project" value="UniProtKB-SubCell"/>
</dbReference>
<dbReference type="InterPro" id="IPR000914">
    <property type="entry name" value="SBP_5_dom"/>
</dbReference>
<dbReference type="Gene3D" id="3.90.76.10">
    <property type="entry name" value="Dipeptide-binding Protein, Domain 1"/>
    <property type="match status" value="1"/>
</dbReference>
<dbReference type="Gene3D" id="3.10.105.10">
    <property type="entry name" value="Dipeptide-binding Protein, Domain 3"/>
    <property type="match status" value="1"/>
</dbReference>
<evidence type="ECO:0000256" key="5">
    <source>
        <dbReference type="ARBA" id="ARBA00022856"/>
    </source>
</evidence>
<evidence type="ECO:0000313" key="8">
    <source>
        <dbReference type="EMBL" id="PLC45273.1"/>
    </source>
</evidence>
<dbReference type="RefSeq" id="WP_012490894.1">
    <property type="nucleotide sequence ID" value="NC_010999.1"/>
</dbReference>
<evidence type="ECO:0000313" key="9">
    <source>
        <dbReference type="Proteomes" id="UP000234512"/>
    </source>
</evidence>
<gene>
    <name evidence="8" type="ORF">C0Q90_13775</name>
</gene>
<keyword evidence="4 6" id="KW-0732">Signal</keyword>
<dbReference type="CDD" id="cd08504">
    <property type="entry name" value="PBP2_OppA"/>
    <property type="match status" value="1"/>
</dbReference>
<dbReference type="PANTHER" id="PTHR30290:SF10">
    <property type="entry name" value="PERIPLASMIC OLIGOPEPTIDE-BINDING PROTEIN-RELATED"/>
    <property type="match status" value="1"/>
</dbReference>